<evidence type="ECO:0000313" key="1">
    <source>
        <dbReference type="EMBL" id="KAK3312568.1"/>
    </source>
</evidence>
<gene>
    <name evidence="1" type="ORF">B0H66DRAFT_401116</name>
</gene>
<organism evidence="1 2">
    <name type="scientific">Apodospora peruviana</name>
    <dbReference type="NCBI Taxonomy" id="516989"/>
    <lineage>
        <taxon>Eukaryota</taxon>
        <taxon>Fungi</taxon>
        <taxon>Dikarya</taxon>
        <taxon>Ascomycota</taxon>
        <taxon>Pezizomycotina</taxon>
        <taxon>Sordariomycetes</taxon>
        <taxon>Sordariomycetidae</taxon>
        <taxon>Sordariales</taxon>
        <taxon>Lasiosphaeriaceae</taxon>
        <taxon>Apodospora</taxon>
    </lineage>
</organism>
<evidence type="ECO:0000313" key="2">
    <source>
        <dbReference type="Proteomes" id="UP001283341"/>
    </source>
</evidence>
<dbReference type="EMBL" id="JAUEDM010000009">
    <property type="protein sequence ID" value="KAK3312568.1"/>
    <property type="molecule type" value="Genomic_DNA"/>
</dbReference>
<sequence length="81" mass="9219">MHRPLITAVETMISGITAGFPTSLETWRSCSPEQRYESWNALVLDYTLRSLTKETDKLVAFSGMARKFSSYDNSAYYAGIW</sequence>
<reference evidence="1" key="1">
    <citation type="journal article" date="2023" name="Mol. Phylogenet. Evol.">
        <title>Genome-scale phylogeny and comparative genomics of the fungal order Sordariales.</title>
        <authorList>
            <person name="Hensen N."/>
            <person name="Bonometti L."/>
            <person name="Westerberg I."/>
            <person name="Brannstrom I.O."/>
            <person name="Guillou S."/>
            <person name="Cros-Aarteil S."/>
            <person name="Calhoun S."/>
            <person name="Haridas S."/>
            <person name="Kuo A."/>
            <person name="Mondo S."/>
            <person name="Pangilinan J."/>
            <person name="Riley R."/>
            <person name="LaButti K."/>
            <person name="Andreopoulos B."/>
            <person name="Lipzen A."/>
            <person name="Chen C."/>
            <person name="Yan M."/>
            <person name="Daum C."/>
            <person name="Ng V."/>
            <person name="Clum A."/>
            <person name="Steindorff A."/>
            <person name="Ohm R.A."/>
            <person name="Martin F."/>
            <person name="Silar P."/>
            <person name="Natvig D.O."/>
            <person name="Lalanne C."/>
            <person name="Gautier V."/>
            <person name="Ament-Velasquez S.L."/>
            <person name="Kruys A."/>
            <person name="Hutchinson M.I."/>
            <person name="Powell A.J."/>
            <person name="Barry K."/>
            <person name="Miller A.N."/>
            <person name="Grigoriev I.V."/>
            <person name="Debuchy R."/>
            <person name="Gladieux P."/>
            <person name="Hiltunen Thoren M."/>
            <person name="Johannesson H."/>
        </authorList>
    </citation>
    <scope>NUCLEOTIDE SEQUENCE</scope>
    <source>
        <strain evidence="1">CBS 118394</strain>
    </source>
</reference>
<name>A0AAE0HTE3_9PEZI</name>
<reference evidence="1" key="2">
    <citation type="submission" date="2023-06" db="EMBL/GenBank/DDBJ databases">
        <authorList>
            <consortium name="Lawrence Berkeley National Laboratory"/>
            <person name="Haridas S."/>
            <person name="Hensen N."/>
            <person name="Bonometti L."/>
            <person name="Westerberg I."/>
            <person name="Brannstrom I.O."/>
            <person name="Guillou S."/>
            <person name="Cros-Aarteil S."/>
            <person name="Calhoun S."/>
            <person name="Kuo A."/>
            <person name="Mondo S."/>
            <person name="Pangilinan J."/>
            <person name="Riley R."/>
            <person name="Labutti K."/>
            <person name="Andreopoulos B."/>
            <person name="Lipzen A."/>
            <person name="Chen C."/>
            <person name="Yanf M."/>
            <person name="Daum C."/>
            <person name="Ng V."/>
            <person name="Clum A."/>
            <person name="Steindorff A."/>
            <person name="Ohm R."/>
            <person name="Martin F."/>
            <person name="Silar P."/>
            <person name="Natvig D."/>
            <person name="Lalanne C."/>
            <person name="Gautier V."/>
            <person name="Ament-Velasquez S.L."/>
            <person name="Kruys A."/>
            <person name="Hutchinson M.I."/>
            <person name="Powell A.J."/>
            <person name="Barry K."/>
            <person name="Miller A.N."/>
            <person name="Grigoriev I.V."/>
            <person name="Debuchy R."/>
            <person name="Gladieux P."/>
            <person name="Thoren M.H."/>
            <person name="Johannesson H."/>
        </authorList>
    </citation>
    <scope>NUCLEOTIDE SEQUENCE</scope>
    <source>
        <strain evidence="1">CBS 118394</strain>
    </source>
</reference>
<proteinExistence type="predicted"/>
<protein>
    <submittedName>
        <fullName evidence="1">Uncharacterized protein</fullName>
    </submittedName>
</protein>
<dbReference type="Proteomes" id="UP001283341">
    <property type="component" value="Unassembled WGS sequence"/>
</dbReference>
<dbReference type="AlphaFoldDB" id="A0AAE0HTE3"/>
<keyword evidence="2" id="KW-1185">Reference proteome</keyword>
<comment type="caution">
    <text evidence="1">The sequence shown here is derived from an EMBL/GenBank/DDBJ whole genome shotgun (WGS) entry which is preliminary data.</text>
</comment>
<accession>A0AAE0HTE3</accession>